<dbReference type="EMBL" id="LAZR01043273">
    <property type="protein sequence ID" value="KKL07488.1"/>
    <property type="molecule type" value="Genomic_DNA"/>
</dbReference>
<dbReference type="AlphaFoldDB" id="A0A0F9D5Y3"/>
<organism evidence="1">
    <name type="scientific">marine sediment metagenome</name>
    <dbReference type="NCBI Taxonomy" id="412755"/>
    <lineage>
        <taxon>unclassified sequences</taxon>
        <taxon>metagenomes</taxon>
        <taxon>ecological metagenomes</taxon>
    </lineage>
</organism>
<comment type="caution">
    <text evidence="1">The sequence shown here is derived from an EMBL/GenBank/DDBJ whole genome shotgun (WGS) entry which is preliminary data.</text>
</comment>
<gene>
    <name evidence="1" type="ORF">LCGC14_2585560</name>
</gene>
<evidence type="ECO:0000313" key="1">
    <source>
        <dbReference type="EMBL" id="KKL07488.1"/>
    </source>
</evidence>
<proteinExistence type="predicted"/>
<sequence>MKIKDILACRLVEQVQTSQGVETIIELDFLAAGETHTQKIFIFQDNQSIVERKFELHIREYLDA</sequence>
<reference evidence="1" key="1">
    <citation type="journal article" date="2015" name="Nature">
        <title>Complex archaea that bridge the gap between prokaryotes and eukaryotes.</title>
        <authorList>
            <person name="Spang A."/>
            <person name="Saw J.H."/>
            <person name="Jorgensen S.L."/>
            <person name="Zaremba-Niedzwiedzka K."/>
            <person name="Martijn J."/>
            <person name="Lind A.E."/>
            <person name="van Eijk R."/>
            <person name="Schleper C."/>
            <person name="Guy L."/>
            <person name="Ettema T.J."/>
        </authorList>
    </citation>
    <scope>NUCLEOTIDE SEQUENCE</scope>
</reference>
<accession>A0A0F9D5Y3</accession>
<name>A0A0F9D5Y3_9ZZZZ</name>
<protein>
    <submittedName>
        <fullName evidence="1">Uncharacterized protein</fullName>
    </submittedName>
</protein>